<dbReference type="OrthoDB" id="9815592at2"/>
<evidence type="ECO:0000256" key="2">
    <source>
        <dbReference type="ARBA" id="ARBA00022679"/>
    </source>
</evidence>
<dbReference type="InterPro" id="IPR001451">
    <property type="entry name" value="Hexapep"/>
</dbReference>
<keyword evidence="4" id="KW-0012">Acyltransferase</keyword>
<dbReference type="PANTHER" id="PTHR43300">
    <property type="entry name" value="ACETYLTRANSFERASE"/>
    <property type="match status" value="1"/>
</dbReference>
<gene>
    <name evidence="5" type="ORF">Aam_107_005</name>
</gene>
<reference evidence="5 6" key="1">
    <citation type="submission" date="2012-11" db="EMBL/GenBank/DDBJ databases">
        <title>Whole genome sequence of Acidocella aminolytica 101 = DSM 11237.</title>
        <authorList>
            <person name="Azuma Y."/>
            <person name="Higashiura N."/>
            <person name="Hirakawa H."/>
            <person name="Matsushita K."/>
        </authorList>
    </citation>
    <scope>NUCLEOTIDE SEQUENCE [LARGE SCALE GENOMIC DNA]</scope>
    <source>
        <strain evidence="6">101 / DSM 11237</strain>
    </source>
</reference>
<name>A0A0D6PIY7_9PROT</name>
<protein>
    <submittedName>
        <fullName evidence="5">Bacterial transferase hexapeptide repeat protein</fullName>
    </submittedName>
</protein>
<dbReference type="Proteomes" id="UP000032668">
    <property type="component" value="Unassembled WGS sequence"/>
</dbReference>
<dbReference type="Gene3D" id="2.160.10.10">
    <property type="entry name" value="Hexapeptide repeat proteins"/>
    <property type="match status" value="1"/>
</dbReference>
<comment type="similarity">
    <text evidence="1">Belongs to the transferase hexapeptide repeat family.</text>
</comment>
<accession>A0A0D6PIY7</accession>
<dbReference type="RefSeq" id="WP_082075754.1">
    <property type="nucleotide sequence ID" value="NZ_BANC01000105.1"/>
</dbReference>
<dbReference type="PANTHER" id="PTHR43300:SF11">
    <property type="entry name" value="ACETYLTRANSFERASE RV3034C-RELATED"/>
    <property type="match status" value="1"/>
</dbReference>
<dbReference type="GO" id="GO:0016746">
    <property type="term" value="F:acyltransferase activity"/>
    <property type="evidence" value="ECO:0007669"/>
    <property type="project" value="UniProtKB-KW"/>
</dbReference>
<evidence type="ECO:0000256" key="1">
    <source>
        <dbReference type="ARBA" id="ARBA00007274"/>
    </source>
</evidence>
<dbReference type="STRING" id="1120923.SAMN02746095_03775"/>
<dbReference type="AlphaFoldDB" id="A0A0D6PIY7"/>
<dbReference type="EMBL" id="BANC01000105">
    <property type="protein sequence ID" value="GAN81627.1"/>
    <property type="molecule type" value="Genomic_DNA"/>
</dbReference>
<keyword evidence="3" id="KW-0677">Repeat</keyword>
<comment type="caution">
    <text evidence="5">The sequence shown here is derived from an EMBL/GenBank/DDBJ whole genome shotgun (WGS) entry which is preliminary data.</text>
</comment>
<evidence type="ECO:0000256" key="4">
    <source>
        <dbReference type="ARBA" id="ARBA00023315"/>
    </source>
</evidence>
<dbReference type="SUPFAM" id="SSF51161">
    <property type="entry name" value="Trimeric LpxA-like enzymes"/>
    <property type="match status" value="1"/>
</dbReference>
<evidence type="ECO:0000256" key="3">
    <source>
        <dbReference type="ARBA" id="ARBA00022737"/>
    </source>
</evidence>
<dbReference type="CDD" id="cd03349">
    <property type="entry name" value="LbH_XAT"/>
    <property type="match status" value="1"/>
</dbReference>
<dbReference type="PROSITE" id="PS00101">
    <property type="entry name" value="HEXAPEP_TRANSFERASES"/>
    <property type="match status" value="1"/>
</dbReference>
<proteinExistence type="inferred from homology"/>
<evidence type="ECO:0000313" key="5">
    <source>
        <dbReference type="EMBL" id="GAN81627.1"/>
    </source>
</evidence>
<keyword evidence="6" id="KW-1185">Reference proteome</keyword>
<dbReference type="InterPro" id="IPR050179">
    <property type="entry name" value="Trans_hexapeptide_repeat"/>
</dbReference>
<sequence length="260" mass="29280">MQRTDFVLTEDGSEYLKKNFWILLAPGAYRFDPNFEIEYPSAAYGGIFSPFLHSIGAFTYTWSRIGRFVEKIGRYCSIAASVTLGDSEHPTDWLTTSNVTWDHNFILGAFSKNETPSLKPQDPGMQKRHLPISIGNDVWIGGRSYIKRGIKIGDGAIIASNAVVTKPVPPFAIVGGNPGRIIKYRFSDKVMERISSCAWWNYSYSDIGHLDFSRPEETCDAIDEMLSKGRLQKYNPKRLMAAEIKTILEAQPKLLVKTVK</sequence>
<dbReference type="InterPro" id="IPR018357">
    <property type="entry name" value="Hexapep_transf_CS"/>
</dbReference>
<evidence type="ECO:0000313" key="6">
    <source>
        <dbReference type="Proteomes" id="UP000032668"/>
    </source>
</evidence>
<dbReference type="Pfam" id="PF14602">
    <property type="entry name" value="Hexapep_2"/>
    <property type="match status" value="1"/>
</dbReference>
<dbReference type="InterPro" id="IPR011004">
    <property type="entry name" value="Trimer_LpxA-like_sf"/>
</dbReference>
<keyword evidence="2 5" id="KW-0808">Transferase</keyword>
<organism evidence="5 6">
    <name type="scientific">Acidocella aminolytica 101 = DSM 11237</name>
    <dbReference type="NCBI Taxonomy" id="1120923"/>
    <lineage>
        <taxon>Bacteria</taxon>
        <taxon>Pseudomonadati</taxon>
        <taxon>Pseudomonadota</taxon>
        <taxon>Alphaproteobacteria</taxon>
        <taxon>Acetobacterales</taxon>
        <taxon>Acidocellaceae</taxon>
        <taxon>Acidocella</taxon>
    </lineage>
</organism>